<comment type="similarity">
    <text evidence="2">Belongs to the GMC oxidoreductase family.</text>
</comment>
<feature type="binding site" evidence="5">
    <location>
        <position position="86"/>
    </location>
    <ligand>
        <name>FAD</name>
        <dbReference type="ChEBI" id="CHEBI:57692"/>
    </ligand>
</feature>
<reference evidence="7" key="1">
    <citation type="journal article" date="2014" name="Int. J. Syst. Evol. Microbiol.">
        <title>Complete genome sequence of Corynebacterium casei LMG S-19264T (=DSM 44701T), isolated from a smear-ripened cheese.</title>
        <authorList>
            <consortium name="US DOE Joint Genome Institute (JGI-PGF)"/>
            <person name="Walter F."/>
            <person name="Albersmeier A."/>
            <person name="Kalinowski J."/>
            <person name="Ruckert C."/>
        </authorList>
    </citation>
    <scope>NUCLEOTIDE SEQUENCE</scope>
    <source>
        <strain evidence="7">CGMCC 1.12426</strain>
    </source>
</reference>
<dbReference type="Pfam" id="PF05199">
    <property type="entry name" value="GMC_oxred_C"/>
    <property type="match status" value="1"/>
</dbReference>
<reference evidence="7" key="2">
    <citation type="submission" date="2020-09" db="EMBL/GenBank/DDBJ databases">
        <authorList>
            <person name="Sun Q."/>
            <person name="Zhou Y."/>
        </authorList>
    </citation>
    <scope>NUCLEOTIDE SEQUENCE</scope>
    <source>
        <strain evidence="7">CGMCC 1.12426</strain>
    </source>
</reference>
<evidence type="ECO:0000256" key="5">
    <source>
        <dbReference type="PIRSR" id="PIRSR000137-2"/>
    </source>
</evidence>
<keyword evidence="8" id="KW-1185">Reference proteome</keyword>
<evidence type="ECO:0000256" key="3">
    <source>
        <dbReference type="ARBA" id="ARBA00022630"/>
    </source>
</evidence>
<keyword evidence="4 5" id="KW-0274">FAD</keyword>
<name>A0A916TDJ3_9HYPH</name>
<dbReference type="PIRSF" id="PIRSF000137">
    <property type="entry name" value="Alcohol_oxidase"/>
    <property type="match status" value="1"/>
</dbReference>
<dbReference type="PANTHER" id="PTHR11552:SF147">
    <property type="entry name" value="CHOLINE DEHYDROGENASE, MITOCHONDRIAL"/>
    <property type="match status" value="1"/>
</dbReference>
<dbReference type="RefSeq" id="WP_150494710.1">
    <property type="nucleotide sequence ID" value="NZ_BMFA01000002.1"/>
</dbReference>
<dbReference type="Proteomes" id="UP000605148">
    <property type="component" value="Unassembled WGS sequence"/>
</dbReference>
<dbReference type="SUPFAM" id="SSF54373">
    <property type="entry name" value="FAD-linked reductases, C-terminal domain"/>
    <property type="match status" value="1"/>
</dbReference>
<dbReference type="PROSITE" id="PS00624">
    <property type="entry name" value="GMC_OXRED_2"/>
    <property type="match status" value="1"/>
</dbReference>
<evidence type="ECO:0000256" key="1">
    <source>
        <dbReference type="ARBA" id="ARBA00001974"/>
    </source>
</evidence>
<gene>
    <name evidence="7" type="ORF">GCM10011316_11160</name>
</gene>
<dbReference type="InterPro" id="IPR012132">
    <property type="entry name" value="GMC_OxRdtase"/>
</dbReference>
<feature type="domain" description="Glucose-methanol-choline oxidoreductase N-terminal" evidence="6">
    <location>
        <begin position="256"/>
        <end position="270"/>
    </location>
</feature>
<sequence>MQDLGSWDYVIVGAGSAGCVLANRLSEDPGVRVLLLEAGKDDNYIWIHIPVGYLYCMGNPRTDWGFKTAPDPGLNGRSLMYPRGKVLGGCSSINGMIYMRGQARDYDGWRQLGLAGWGWDDVLPYFKKSEDHYAWADDLHAQGGGLRVEEQRLSWEILDAFREACAEVGIPKTRDFNDGDNFGSSYFQVNQRAGIRWNTAKGFLKPALKRPNLKVVTEAHAQRIVIENGHASGLELTIKGQPARASIEGELVLAAGAIGSPQLLELSGIGNPDVLRKAGVTPQVTVPEIGENLQDHLQIRTIFKVRNAMTLNQMAGTWFGKAKIGLRYMLTRSGPMSMAPSQLGVFARTDPSFETANVEYHVQPLSLDKFGDPLHDFPAITASVCNLRPESRGHCHITSPAATDHPTILPNYLATEGDRKVAADSIRLTRRIMEAEALKTHAPEEYLPGSELTSDGDLARAAGDIGTTIFHPVGTCRMGVDDASVVDGRLRLRAFEGIRVVDASVMPAITSGNTNAPTIMIAEKGADMIREDRRRRRAAA</sequence>
<evidence type="ECO:0000313" key="7">
    <source>
        <dbReference type="EMBL" id="GGB40881.1"/>
    </source>
</evidence>
<dbReference type="EMBL" id="BMFA01000002">
    <property type="protein sequence ID" value="GGB40881.1"/>
    <property type="molecule type" value="Genomic_DNA"/>
</dbReference>
<protein>
    <submittedName>
        <fullName evidence="7">Choline dehydrogenase</fullName>
    </submittedName>
</protein>
<dbReference type="InterPro" id="IPR036188">
    <property type="entry name" value="FAD/NAD-bd_sf"/>
</dbReference>
<evidence type="ECO:0000313" key="8">
    <source>
        <dbReference type="Proteomes" id="UP000605148"/>
    </source>
</evidence>
<comment type="cofactor">
    <cofactor evidence="1 5">
        <name>FAD</name>
        <dbReference type="ChEBI" id="CHEBI:57692"/>
    </cofactor>
</comment>
<evidence type="ECO:0000256" key="4">
    <source>
        <dbReference type="ARBA" id="ARBA00022827"/>
    </source>
</evidence>
<proteinExistence type="inferred from homology"/>
<comment type="caution">
    <text evidence="7">The sequence shown here is derived from an EMBL/GenBank/DDBJ whole genome shotgun (WGS) entry which is preliminary data.</text>
</comment>
<dbReference type="InterPro" id="IPR007867">
    <property type="entry name" value="GMC_OxRtase_C"/>
</dbReference>
<evidence type="ECO:0000256" key="2">
    <source>
        <dbReference type="ARBA" id="ARBA00010790"/>
    </source>
</evidence>
<keyword evidence="3" id="KW-0285">Flavoprotein</keyword>
<dbReference type="AlphaFoldDB" id="A0A916TDJ3"/>
<dbReference type="Gene3D" id="3.30.560.10">
    <property type="entry name" value="Glucose Oxidase, domain 3"/>
    <property type="match status" value="1"/>
</dbReference>
<dbReference type="PANTHER" id="PTHR11552">
    <property type="entry name" value="GLUCOSE-METHANOL-CHOLINE GMC OXIDOREDUCTASE"/>
    <property type="match status" value="1"/>
</dbReference>
<dbReference type="OrthoDB" id="9785276at2"/>
<accession>A0A916TDJ3</accession>
<dbReference type="GO" id="GO:0050660">
    <property type="term" value="F:flavin adenine dinucleotide binding"/>
    <property type="evidence" value="ECO:0007669"/>
    <property type="project" value="InterPro"/>
</dbReference>
<dbReference type="GO" id="GO:0016614">
    <property type="term" value="F:oxidoreductase activity, acting on CH-OH group of donors"/>
    <property type="evidence" value="ECO:0007669"/>
    <property type="project" value="InterPro"/>
</dbReference>
<dbReference type="Gene3D" id="3.50.50.60">
    <property type="entry name" value="FAD/NAD(P)-binding domain"/>
    <property type="match status" value="1"/>
</dbReference>
<dbReference type="InterPro" id="IPR000172">
    <property type="entry name" value="GMC_OxRdtase_N"/>
</dbReference>
<organism evidence="7 8">
    <name type="scientific">Roseibium aquae</name>
    <dbReference type="NCBI Taxonomy" id="1323746"/>
    <lineage>
        <taxon>Bacteria</taxon>
        <taxon>Pseudomonadati</taxon>
        <taxon>Pseudomonadota</taxon>
        <taxon>Alphaproteobacteria</taxon>
        <taxon>Hyphomicrobiales</taxon>
        <taxon>Stappiaceae</taxon>
        <taxon>Roseibium</taxon>
    </lineage>
</organism>
<evidence type="ECO:0000259" key="6">
    <source>
        <dbReference type="PROSITE" id="PS00624"/>
    </source>
</evidence>
<dbReference type="Pfam" id="PF00732">
    <property type="entry name" value="GMC_oxred_N"/>
    <property type="match status" value="1"/>
</dbReference>
<dbReference type="SUPFAM" id="SSF51905">
    <property type="entry name" value="FAD/NAD(P)-binding domain"/>
    <property type="match status" value="1"/>
</dbReference>